<gene>
    <name evidence="2" type="ORF">EJ913_19245</name>
</gene>
<protein>
    <submittedName>
        <fullName evidence="2">Uncharacterized protein</fullName>
    </submittedName>
</protein>
<comment type="caution">
    <text evidence="2">The sequence shown here is derived from an EMBL/GenBank/DDBJ whole genome shotgun (WGS) entry which is preliminary data.</text>
</comment>
<feature type="transmembrane region" description="Helical" evidence="1">
    <location>
        <begin position="69"/>
        <end position="90"/>
    </location>
</feature>
<name>A0A433J5N8_9PROT</name>
<dbReference type="OrthoDB" id="7509319at2"/>
<evidence type="ECO:0000256" key="1">
    <source>
        <dbReference type="SAM" id="Phobius"/>
    </source>
</evidence>
<organism evidence="2 3">
    <name type="scientific">Azospirillum doebereinerae</name>
    <dbReference type="NCBI Taxonomy" id="92933"/>
    <lineage>
        <taxon>Bacteria</taxon>
        <taxon>Pseudomonadati</taxon>
        <taxon>Pseudomonadota</taxon>
        <taxon>Alphaproteobacteria</taxon>
        <taxon>Rhodospirillales</taxon>
        <taxon>Azospirillaceae</taxon>
        <taxon>Azospirillum</taxon>
    </lineage>
</organism>
<keyword evidence="1" id="KW-1133">Transmembrane helix</keyword>
<reference evidence="2 3" key="1">
    <citation type="submission" date="2018-12" db="EMBL/GenBank/DDBJ databases">
        <authorList>
            <person name="Yang Y."/>
        </authorList>
    </citation>
    <scope>NUCLEOTIDE SEQUENCE [LARGE SCALE GENOMIC DNA]</scope>
    <source>
        <strain evidence="2 3">GSF71</strain>
    </source>
</reference>
<dbReference type="AlphaFoldDB" id="A0A433J5N8"/>
<sequence>MRPDWWSKSLGGVILGFTLAVALSGVFAWAGPGGAQALNKYQFNMWMLAPIWLGIVSFCFLFRSGRDCWTWLGGANLAAYAALYVCRALFR</sequence>
<evidence type="ECO:0000313" key="2">
    <source>
        <dbReference type="EMBL" id="RUQ67893.1"/>
    </source>
</evidence>
<keyword evidence="1" id="KW-0472">Membrane</keyword>
<dbReference type="EMBL" id="RZIJ01000016">
    <property type="protein sequence ID" value="RUQ67893.1"/>
    <property type="molecule type" value="Genomic_DNA"/>
</dbReference>
<feature type="transmembrane region" description="Helical" evidence="1">
    <location>
        <begin position="12"/>
        <end position="31"/>
    </location>
</feature>
<keyword evidence="3" id="KW-1185">Reference proteome</keyword>
<evidence type="ECO:0000313" key="3">
    <source>
        <dbReference type="Proteomes" id="UP000280346"/>
    </source>
</evidence>
<keyword evidence="1" id="KW-0812">Transmembrane</keyword>
<dbReference type="Proteomes" id="UP000280346">
    <property type="component" value="Unassembled WGS sequence"/>
</dbReference>
<accession>A0A433J5N8</accession>
<proteinExistence type="predicted"/>
<feature type="transmembrane region" description="Helical" evidence="1">
    <location>
        <begin position="43"/>
        <end position="63"/>
    </location>
</feature>